<gene>
    <name evidence="6" type="ORF">OUY22_02280</name>
</gene>
<evidence type="ECO:0000256" key="3">
    <source>
        <dbReference type="ARBA" id="ARBA00022670"/>
    </source>
</evidence>
<sequence length="155" mass="16288">MIAVLLAGAGVAALAAVLRRRFVLATVAGYSMAPTLRPGDRLLIRRAPLSRLSVGDIVVVVPDARMAAGPRHTTGYVIKRLAAVPGDPVPDHVPAPAHERVPPGRMVILGDNPDASRDSRDYGLVTQEQLVGVVVRALGASDPAKDEPTRDQANP</sequence>
<dbReference type="InterPro" id="IPR019533">
    <property type="entry name" value="Peptidase_S26"/>
</dbReference>
<comment type="subcellular location">
    <subcellularLocation>
        <location evidence="1">Cell membrane</location>
        <topology evidence="1">Single-pass type II membrane protein</topology>
    </subcellularLocation>
</comment>
<evidence type="ECO:0000256" key="1">
    <source>
        <dbReference type="ARBA" id="ARBA00004401"/>
    </source>
</evidence>
<dbReference type="InterPro" id="IPR019756">
    <property type="entry name" value="Pept_S26A_signal_pept_1_Ser-AS"/>
</dbReference>
<evidence type="ECO:0000313" key="7">
    <source>
        <dbReference type="Proteomes" id="UP001144036"/>
    </source>
</evidence>
<dbReference type="InterPro" id="IPR036286">
    <property type="entry name" value="LexA/Signal_pep-like_sf"/>
</dbReference>
<dbReference type="EMBL" id="JAPNNL010000005">
    <property type="protein sequence ID" value="MDA0632229.1"/>
    <property type="molecule type" value="Genomic_DNA"/>
</dbReference>
<dbReference type="Gene3D" id="2.10.109.10">
    <property type="entry name" value="Umud Fragment, subunit A"/>
    <property type="match status" value="1"/>
</dbReference>
<evidence type="ECO:0000256" key="2">
    <source>
        <dbReference type="ARBA" id="ARBA00009370"/>
    </source>
</evidence>
<reference evidence="6" key="1">
    <citation type="submission" date="2022-11" db="EMBL/GenBank/DDBJ databases">
        <title>Nonomuraea corallina sp. nov., a new species of the genus Nonomuraea isolated from sea side sediment in Thai sea.</title>
        <authorList>
            <person name="Ngamcharungchit C."/>
            <person name="Matsumoto A."/>
            <person name="Suriyachadkun C."/>
            <person name="Panbangred W."/>
            <person name="Inahashi Y."/>
            <person name="Intra B."/>
        </authorList>
    </citation>
    <scope>NUCLEOTIDE SEQUENCE</scope>
    <source>
        <strain evidence="6">MCN248</strain>
    </source>
</reference>
<accession>A0ABT4S4U6</accession>
<evidence type="ECO:0000313" key="6">
    <source>
        <dbReference type="EMBL" id="MDA0632229.1"/>
    </source>
</evidence>
<dbReference type="CDD" id="cd06530">
    <property type="entry name" value="S26_SPase_I"/>
    <property type="match status" value="1"/>
</dbReference>
<name>A0ABT4S4U6_9ACTN</name>
<dbReference type="PRINTS" id="PR00727">
    <property type="entry name" value="LEADERPTASE"/>
</dbReference>
<dbReference type="InterPro" id="IPR000223">
    <property type="entry name" value="Pept_S26A_signal_pept_1"/>
</dbReference>
<evidence type="ECO:0000259" key="5">
    <source>
        <dbReference type="Pfam" id="PF10502"/>
    </source>
</evidence>
<comment type="caution">
    <text evidence="6">The sequence shown here is derived from an EMBL/GenBank/DDBJ whole genome shotgun (WGS) entry which is preliminary data.</text>
</comment>
<dbReference type="SUPFAM" id="SSF51306">
    <property type="entry name" value="LexA/Signal peptidase"/>
    <property type="match status" value="1"/>
</dbReference>
<keyword evidence="4" id="KW-0378">Hydrolase</keyword>
<keyword evidence="7" id="KW-1185">Reference proteome</keyword>
<protein>
    <submittedName>
        <fullName evidence="6">S26 family signal peptidase</fullName>
    </submittedName>
</protein>
<dbReference type="RefSeq" id="WP_270153005.1">
    <property type="nucleotide sequence ID" value="NZ_JAPNNL010000005.1"/>
</dbReference>
<keyword evidence="3" id="KW-0645">Protease</keyword>
<evidence type="ECO:0000256" key="4">
    <source>
        <dbReference type="ARBA" id="ARBA00022801"/>
    </source>
</evidence>
<organism evidence="6 7">
    <name type="scientific">Nonomuraea corallina</name>
    <dbReference type="NCBI Taxonomy" id="2989783"/>
    <lineage>
        <taxon>Bacteria</taxon>
        <taxon>Bacillati</taxon>
        <taxon>Actinomycetota</taxon>
        <taxon>Actinomycetes</taxon>
        <taxon>Streptosporangiales</taxon>
        <taxon>Streptosporangiaceae</taxon>
        <taxon>Nonomuraea</taxon>
    </lineage>
</organism>
<comment type="similarity">
    <text evidence="2">Belongs to the peptidase S26 family.</text>
</comment>
<feature type="domain" description="Peptidase S26" evidence="5">
    <location>
        <begin position="98"/>
        <end position="135"/>
    </location>
</feature>
<dbReference type="PANTHER" id="PTHR43390:SF1">
    <property type="entry name" value="CHLOROPLAST PROCESSING PEPTIDASE"/>
    <property type="match status" value="1"/>
</dbReference>
<dbReference type="Proteomes" id="UP001144036">
    <property type="component" value="Unassembled WGS sequence"/>
</dbReference>
<dbReference type="PANTHER" id="PTHR43390">
    <property type="entry name" value="SIGNAL PEPTIDASE I"/>
    <property type="match status" value="1"/>
</dbReference>
<proteinExistence type="inferred from homology"/>
<feature type="domain" description="Peptidase S26" evidence="5">
    <location>
        <begin position="10"/>
        <end position="89"/>
    </location>
</feature>
<dbReference type="Pfam" id="PF10502">
    <property type="entry name" value="Peptidase_S26"/>
    <property type="match status" value="2"/>
</dbReference>
<dbReference type="PROSITE" id="PS00501">
    <property type="entry name" value="SPASE_I_1"/>
    <property type="match status" value="1"/>
</dbReference>